<evidence type="ECO:0000313" key="2">
    <source>
        <dbReference type="Proteomes" id="UP000277999"/>
    </source>
</evidence>
<organism evidence="1 2">
    <name type="scientific">Clostridium autoethanogenum</name>
    <dbReference type="NCBI Taxonomy" id="84023"/>
    <lineage>
        <taxon>Bacteria</taxon>
        <taxon>Bacillati</taxon>
        <taxon>Bacillota</taxon>
        <taxon>Clostridia</taxon>
        <taxon>Eubacteriales</taxon>
        <taxon>Clostridiaceae</taxon>
        <taxon>Clostridium</taxon>
    </lineage>
</organism>
<sequence>MSCFALRRGKCSILDVKKCEGSDCNFYKTEAQVKKERKKVFGRIKTLDRHIQIHISETYYGGKMPWLKGGINNEC</sequence>
<evidence type="ECO:0000313" key="1">
    <source>
        <dbReference type="EMBL" id="RMD03223.1"/>
    </source>
</evidence>
<dbReference type="EMBL" id="RFAQ01000006">
    <property type="protein sequence ID" value="RMD03223.1"/>
    <property type="molecule type" value="Genomic_DNA"/>
</dbReference>
<reference evidence="1 2" key="1">
    <citation type="submission" date="2018-10" db="EMBL/GenBank/DDBJ databases">
        <title>Genome-centric metagenomics revealed C2 chemical producing, CO utilizing Clostridium with novel acetogenic gene cluster.</title>
        <authorList>
            <person name="Kang H."/>
            <person name="Park B."/>
            <person name="Choi I.G."/>
            <person name="Chang I.S."/>
        </authorList>
    </citation>
    <scope>NUCLEOTIDE SEQUENCE [LARGE SCALE GENOMIC DNA]</scope>
    <source>
        <strain evidence="1 2">H21-9</strain>
    </source>
</reference>
<comment type="caution">
    <text evidence="1">The sequence shown here is derived from an EMBL/GenBank/DDBJ whole genome shotgun (WGS) entry which is preliminary data.</text>
</comment>
<gene>
    <name evidence="1" type="ORF">D9O40_03520</name>
</gene>
<dbReference type="RefSeq" id="WP_122057946.1">
    <property type="nucleotide sequence ID" value="NZ_RFAQ01000006.1"/>
</dbReference>
<dbReference type="AlphaFoldDB" id="A0A3M0SXT3"/>
<name>A0A3M0SXT3_9CLOT</name>
<accession>A0A3M0SXT3</accession>
<protein>
    <submittedName>
        <fullName evidence="1">Uncharacterized protein</fullName>
    </submittedName>
</protein>
<proteinExistence type="predicted"/>
<dbReference type="Proteomes" id="UP000277999">
    <property type="component" value="Unassembled WGS sequence"/>
</dbReference>